<dbReference type="RefSeq" id="WP_007415926.1">
    <property type="nucleotide sequence ID" value="NZ_ABOX02000021.1"/>
</dbReference>
<name>B9XJD3_PEDPL</name>
<evidence type="ECO:0000313" key="1">
    <source>
        <dbReference type="EMBL" id="EEF59994.1"/>
    </source>
</evidence>
<keyword evidence="2" id="KW-1185">Reference proteome</keyword>
<dbReference type="AlphaFoldDB" id="B9XJD3"/>
<reference evidence="1 2" key="1">
    <citation type="journal article" date="2011" name="J. Bacteriol.">
        <title>Genome sequence of 'Pedosphaera parvula' Ellin514, an aerobic Verrucomicrobial isolate from pasture soil.</title>
        <authorList>
            <person name="Kant R."/>
            <person name="van Passel M.W."/>
            <person name="Sangwan P."/>
            <person name="Palva A."/>
            <person name="Lucas S."/>
            <person name="Copeland A."/>
            <person name="Lapidus A."/>
            <person name="Glavina Del Rio T."/>
            <person name="Dalin E."/>
            <person name="Tice H."/>
            <person name="Bruce D."/>
            <person name="Goodwin L."/>
            <person name="Pitluck S."/>
            <person name="Chertkov O."/>
            <person name="Larimer F.W."/>
            <person name="Land M.L."/>
            <person name="Hauser L."/>
            <person name="Brettin T.S."/>
            <person name="Detter J.C."/>
            <person name="Han S."/>
            <person name="de Vos W.M."/>
            <person name="Janssen P.H."/>
            <person name="Smidt H."/>
        </authorList>
    </citation>
    <scope>NUCLEOTIDE SEQUENCE [LARGE SCALE GENOMIC DNA]</scope>
    <source>
        <strain evidence="1 2">Ellin514</strain>
    </source>
</reference>
<comment type="caution">
    <text evidence="1">The sequence shown here is derived from an EMBL/GenBank/DDBJ whole genome shotgun (WGS) entry which is preliminary data.</text>
</comment>
<sequence>MAGQKLFAIYETNGPATSVSSMFRRDRKHNARATQMAFNSSKQLPDGTARMNLRLEPGASYRVQASTDLVQRLDLTNFVSSSLSIQFTDTSATNYSQRFYRLASP</sequence>
<protein>
    <submittedName>
        <fullName evidence="1">Uncharacterized protein</fullName>
    </submittedName>
</protein>
<proteinExistence type="predicted"/>
<dbReference type="Proteomes" id="UP000003688">
    <property type="component" value="Unassembled WGS sequence"/>
</dbReference>
<dbReference type="EMBL" id="ABOX02000021">
    <property type="protein sequence ID" value="EEF59994.1"/>
    <property type="molecule type" value="Genomic_DNA"/>
</dbReference>
<accession>B9XJD3</accession>
<evidence type="ECO:0000313" key="2">
    <source>
        <dbReference type="Proteomes" id="UP000003688"/>
    </source>
</evidence>
<dbReference type="STRING" id="320771.Cflav_PD3053"/>
<organism evidence="1 2">
    <name type="scientific">Pedosphaera parvula (strain Ellin514)</name>
    <dbReference type="NCBI Taxonomy" id="320771"/>
    <lineage>
        <taxon>Bacteria</taxon>
        <taxon>Pseudomonadati</taxon>
        <taxon>Verrucomicrobiota</taxon>
        <taxon>Pedosphaerae</taxon>
        <taxon>Pedosphaerales</taxon>
        <taxon>Pedosphaeraceae</taxon>
        <taxon>Pedosphaera</taxon>
    </lineage>
</organism>
<gene>
    <name evidence="1" type="ORF">Cflav_PD3053</name>
</gene>